<dbReference type="InterPro" id="IPR042219">
    <property type="entry name" value="AAA_lid_11_sf"/>
</dbReference>
<organism evidence="3 4">
    <name type="scientific">Prorocentrum cordatum</name>
    <dbReference type="NCBI Taxonomy" id="2364126"/>
    <lineage>
        <taxon>Eukaryota</taxon>
        <taxon>Sar</taxon>
        <taxon>Alveolata</taxon>
        <taxon>Dinophyceae</taxon>
        <taxon>Prorocentrales</taxon>
        <taxon>Prorocentraceae</taxon>
        <taxon>Prorocentrum</taxon>
    </lineage>
</organism>
<evidence type="ECO:0000313" key="3">
    <source>
        <dbReference type="EMBL" id="CAK0797664.1"/>
    </source>
</evidence>
<evidence type="ECO:0000259" key="2">
    <source>
        <dbReference type="Pfam" id="PF18198"/>
    </source>
</evidence>
<gene>
    <name evidence="3" type="ORF">PCOR1329_LOCUS6676</name>
</gene>
<feature type="region of interest" description="Disordered" evidence="1">
    <location>
        <begin position="95"/>
        <end position="158"/>
    </location>
</feature>
<dbReference type="Gene3D" id="1.10.8.720">
    <property type="entry name" value="Region D6 of dynein motor"/>
    <property type="match status" value="1"/>
</dbReference>
<dbReference type="Proteomes" id="UP001189429">
    <property type="component" value="Unassembled WGS sequence"/>
</dbReference>
<keyword evidence="4" id="KW-1185">Reference proteome</keyword>
<dbReference type="InterPro" id="IPR026983">
    <property type="entry name" value="DHC"/>
</dbReference>
<evidence type="ECO:0000313" key="4">
    <source>
        <dbReference type="Proteomes" id="UP001189429"/>
    </source>
</evidence>
<accession>A0ABN9Q0I3</accession>
<dbReference type="PANTHER" id="PTHR46961">
    <property type="entry name" value="DYNEIN HEAVY CHAIN 1, AXONEMAL-LIKE PROTEIN"/>
    <property type="match status" value="1"/>
</dbReference>
<feature type="compositionally biased region" description="Basic and acidic residues" evidence="1">
    <location>
        <begin position="104"/>
        <end position="145"/>
    </location>
</feature>
<feature type="region of interest" description="Disordered" evidence="1">
    <location>
        <begin position="240"/>
        <end position="263"/>
    </location>
</feature>
<dbReference type="Pfam" id="PF18198">
    <property type="entry name" value="AAA_lid_11"/>
    <property type="match status" value="1"/>
</dbReference>
<protein>
    <recommendedName>
        <fullName evidence="2">Dynein heavy chain AAA lid domain-containing protein</fullName>
    </recommendedName>
</protein>
<comment type="caution">
    <text evidence="3">The sequence shown here is derived from an EMBL/GenBank/DDBJ whole genome shotgun (WGS) entry which is preliminary data.</text>
</comment>
<evidence type="ECO:0000256" key="1">
    <source>
        <dbReference type="SAM" id="MobiDB-lite"/>
    </source>
</evidence>
<feature type="compositionally biased region" description="Basic and acidic residues" evidence="1">
    <location>
        <begin position="243"/>
        <end position="263"/>
    </location>
</feature>
<dbReference type="InterPro" id="IPR041658">
    <property type="entry name" value="AAA_lid_11"/>
</dbReference>
<sequence length="263" mass="28487">MYGGHITDFWDRRVNNTYLEMLITAELLATPPLQLCKGFRSPDPAKSEYSTYAKVIEDKFPQEAPELFSLHPNAEIGYLTNQGFSIFKTVQDRRLRRSAGGGREGGRGGEGGREGRGETGRKGRRCEVEGGGRMGEEGGEGREQGRGGGGGERWRGSRAWGVREARGAGGGGAARVVGWLSPCGACVRAATPRDPHKGALEGAKLFALRASRFGSDFSHFCSFSHGRRRESAQLFALRASRSAKREVGSPCHESDPRREGGLT</sequence>
<dbReference type="PANTHER" id="PTHR46961:SF20">
    <property type="entry name" value="LOW QUALITY PROTEIN: DYNEIN BETA CHAIN, CILIARY-LIKE"/>
    <property type="match status" value="1"/>
</dbReference>
<proteinExistence type="predicted"/>
<dbReference type="EMBL" id="CAUYUJ010001787">
    <property type="protein sequence ID" value="CAK0797664.1"/>
    <property type="molecule type" value="Genomic_DNA"/>
</dbReference>
<feature type="domain" description="Dynein heavy chain AAA lid" evidence="2">
    <location>
        <begin position="1"/>
        <end position="74"/>
    </location>
</feature>
<name>A0ABN9Q0I3_9DINO</name>
<reference evidence="3" key="1">
    <citation type="submission" date="2023-10" db="EMBL/GenBank/DDBJ databases">
        <authorList>
            <person name="Chen Y."/>
            <person name="Shah S."/>
            <person name="Dougan E. K."/>
            <person name="Thang M."/>
            <person name="Chan C."/>
        </authorList>
    </citation>
    <scope>NUCLEOTIDE SEQUENCE [LARGE SCALE GENOMIC DNA]</scope>
</reference>